<keyword evidence="5" id="KW-0378">Hydrolase</keyword>
<keyword evidence="4" id="KW-0255">Endonuclease</keyword>
<dbReference type="Pfam" id="PF07927">
    <property type="entry name" value="HicA_toxin"/>
    <property type="match status" value="1"/>
</dbReference>
<sequence length="68" mass="7650">MKSYTPKEVIALLLLHGFERVRTKGSHQIYVNQQSGKRTVVPMHAKDLKKGTLHGILKQAGIDPKELD</sequence>
<protein>
    <submittedName>
        <fullName evidence="8">Toxin HicA</fullName>
    </submittedName>
</protein>
<organism evidence="8 9">
    <name type="scientific">Adhaeribacter arboris</name>
    <dbReference type="NCBI Taxonomy" id="2072846"/>
    <lineage>
        <taxon>Bacteria</taxon>
        <taxon>Pseudomonadati</taxon>
        <taxon>Bacteroidota</taxon>
        <taxon>Cytophagia</taxon>
        <taxon>Cytophagales</taxon>
        <taxon>Hymenobacteraceae</taxon>
        <taxon>Adhaeribacter</taxon>
    </lineage>
</organism>
<keyword evidence="3" id="KW-0540">Nuclease</keyword>
<evidence type="ECO:0000256" key="1">
    <source>
        <dbReference type="ARBA" id="ARBA00006620"/>
    </source>
</evidence>
<dbReference type="SUPFAM" id="SSF54786">
    <property type="entry name" value="YcfA/nrd intein domain"/>
    <property type="match status" value="1"/>
</dbReference>
<evidence type="ECO:0000313" key="8">
    <source>
        <dbReference type="EMBL" id="PSR52672.1"/>
    </source>
</evidence>
<name>A0A2T2YAY6_9BACT</name>
<dbReference type="GO" id="GO:0004519">
    <property type="term" value="F:endonuclease activity"/>
    <property type="evidence" value="ECO:0007669"/>
    <property type="project" value="UniProtKB-KW"/>
</dbReference>
<dbReference type="InterPro" id="IPR012933">
    <property type="entry name" value="HicA_mRNA_interferase"/>
</dbReference>
<evidence type="ECO:0000256" key="4">
    <source>
        <dbReference type="ARBA" id="ARBA00022759"/>
    </source>
</evidence>
<evidence type="ECO:0000256" key="6">
    <source>
        <dbReference type="ARBA" id="ARBA00022884"/>
    </source>
</evidence>
<dbReference type="AlphaFoldDB" id="A0A2T2YAY6"/>
<dbReference type="OrthoDB" id="9798547at2"/>
<keyword evidence="7" id="KW-0346">Stress response</keyword>
<gene>
    <name evidence="8" type="ORF">AHMF7605_03595</name>
</gene>
<comment type="caution">
    <text evidence="8">The sequence shown here is derived from an EMBL/GenBank/DDBJ whole genome shotgun (WGS) entry which is preliminary data.</text>
</comment>
<dbReference type="Proteomes" id="UP000240357">
    <property type="component" value="Unassembled WGS sequence"/>
</dbReference>
<evidence type="ECO:0000256" key="5">
    <source>
        <dbReference type="ARBA" id="ARBA00022801"/>
    </source>
</evidence>
<comment type="similarity">
    <text evidence="1">Belongs to the HicA mRNA interferase family.</text>
</comment>
<keyword evidence="6" id="KW-0694">RNA-binding</keyword>
<dbReference type="GO" id="GO:0016787">
    <property type="term" value="F:hydrolase activity"/>
    <property type="evidence" value="ECO:0007669"/>
    <property type="project" value="UniProtKB-KW"/>
</dbReference>
<evidence type="ECO:0000256" key="2">
    <source>
        <dbReference type="ARBA" id="ARBA00022649"/>
    </source>
</evidence>
<accession>A0A2T2YAY6</accession>
<dbReference type="GO" id="GO:0003729">
    <property type="term" value="F:mRNA binding"/>
    <property type="evidence" value="ECO:0007669"/>
    <property type="project" value="InterPro"/>
</dbReference>
<keyword evidence="9" id="KW-1185">Reference proteome</keyword>
<evidence type="ECO:0000313" key="9">
    <source>
        <dbReference type="Proteomes" id="UP000240357"/>
    </source>
</evidence>
<dbReference type="RefSeq" id="WP_106926527.1">
    <property type="nucleotide sequence ID" value="NZ_PYFT01000001.1"/>
</dbReference>
<dbReference type="PANTHER" id="PTHR34873:SF3">
    <property type="entry name" value="ADDICTION MODULE TOXIN, HICA FAMILY"/>
    <property type="match status" value="1"/>
</dbReference>
<dbReference type="InterPro" id="IPR038570">
    <property type="entry name" value="HicA_sf"/>
</dbReference>
<dbReference type="EMBL" id="PYFT01000001">
    <property type="protein sequence ID" value="PSR52672.1"/>
    <property type="molecule type" value="Genomic_DNA"/>
</dbReference>
<evidence type="ECO:0000256" key="3">
    <source>
        <dbReference type="ARBA" id="ARBA00022722"/>
    </source>
</evidence>
<reference evidence="8 9" key="1">
    <citation type="submission" date="2018-03" db="EMBL/GenBank/DDBJ databases">
        <title>Adhaeribacter sp. HMF7605 Genome sequencing and assembly.</title>
        <authorList>
            <person name="Kang H."/>
            <person name="Kang J."/>
            <person name="Cha I."/>
            <person name="Kim H."/>
            <person name="Joh K."/>
        </authorList>
    </citation>
    <scope>NUCLEOTIDE SEQUENCE [LARGE SCALE GENOMIC DNA]</scope>
    <source>
        <strain evidence="8 9">HMF7605</strain>
    </source>
</reference>
<proteinExistence type="inferred from homology"/>
<dbReference type="Gene3D" id="3.30.920.30">
    <property type="entry name" value="Hypothetical protein"/>
    <property type="match status" value="1"/>
</dbReference>
<dbReference type="PANTHER" id="PTHR34873">
    <property type="entry name" value="SSR1766 PROTEIN"/>
    <property type="match status" value="1"/>
</dbReference>
<evidence type="ECO:0000256" key="7">
    <source>
        <dbReference type="ARBA" id="ARBA00023016"/>
    </source>
</evidence>
<keyword evidence="2" id="KW-1277">Toxin-antitoxin system</keyword>